<gene>
    <name evidence="2" type="ORF">E2562_039072</name>
</gene>
<sequence length="108" mass="11966">MGMEDRAHTTDEGPQCLSSGAIWSSLLCAFVSHRLLRFQAQAEPIARGEDSLPCGVLPLEVLVLFWVAAGGVVEFWVAAILGAQNVRDVEVHDRAMHNRLKRDFVEHI</sequence>
<keyword evidence="3" id="KW-1185">Reference proteome</keyword>
<comment type="caution">
    <text evidence="2">The sequence shown here is derived from an EMBL/GenBank/DDBJ whole genome shotgun (WGS) entry which is preliminary data.</text>
</comment>
<dbReference type="EMBL" id="SPHZ02000012">
    <property type="protein sequence ID" value="KAF0890213.1"/>
    <property type="molecule type" value="Genomic_DNA"/>
</dbReference>
<proteinExistence type="predicted"/>
<evidence type="ECO:0000256" key="1">
    <source>
        <dbReference type="SAM" id="Phobius"/>
    </source>
</evidence>
<keyword evidence="1" id="KW-0472">Membrane</keyword>
<evidence type="ECO:0000313" key="2">
    <source>
        <dbReference type="EMBL" id="KAF0890213.1"/>
    </source>
</evidence>
<evidence type="ECO:0000313" key="3">
    <source>
        <dbReference type="Proteomes" id="UP000479710"/>
    </source>
</evidence>
<reference evidence="2 3" key="1">
    <citation type="submission" date="2019-11" db="EMBL/GenBank/DDBJ databases">
        <title>Whole genome sequence of Oryza granulata.</title>
        <authorList>
            <person name="Li W."/>
        </authorList>
    </citation>
    <scope>NUCLEOTIDE SEQUENCE [LARGE SCALE GENOMIC DNA]</scope>
    <source>
        <strain evidence="3">cv. Menghai</strain>
        <tissue evidence="2">Leaf</tissue>
    </source>
</reference>
<dbReference type="Proteomes" id="UP000479710">
    <property type="component" value="Unassembled WGS sequence"/>
</dbReference>
<keyword evidence="1" id="KW-1133">Transmembrane helix</keyword>
<accession>A0A6G1BS19</accession>
<feature type="transmembrane region" description="Helical" evidence="1">
    <location>
        <begin position="57"/>
        <end position="81"/>
    </location>
</feature>
<protein>
    <submittedName>
        <fullName evidence="2">Uncharacterized protein</fullName>
    </submittedName>
</protein>
<name>A0A6G1BS19_9ORYZ</name>
<organism evidence="2 3">
    <name type="scientific">Oryza meyeriana var. granulata</name>
    <dbReference type="NCBI Taxonomy" id="110450"/>
    <lineage>
        <taxon>Eukaryota</taxon>
        <taxon>Viridiplantae</taxon>
        <taxon>Streptophyta</taxon>
        <taxon>Embryophyta</taxon>
        <taxon>Tracheophyta</taxon>
        <taxon>Spermatophyta</taxon>
        <taxon>Magnoliopsida</taxon>
        <taxon>Liliopsida</taxon>
        <taxon>Poales</taxon>
        <taxon>Poaceae</taxon>
        <taxon>BOP clade</taxon>
        <taxon>Oryzoideae</taxon>
        <taxon>Oryzeae</taxon>
        <taxon>Oryzinae</taxon>
        <taxon>Oryza</taxon>
        <taxon>Oryza meyeriana</taxon>
    </lineage>
</organism>
<keyword evidence="1" id="KW-0812">Transmembrane</keyword>
<dbReference type="AlphaFoldDB" id="A0A6G1BS19"/>